<organism evidence="1 2">
    <name type="scientific">Plicaturopsis crispa FD-325 SS-3</name>
    <dbReference type="NCBI Taxonomy" id="944288"/>
    <lineage>
        <taxon>Eukaryota</taxon>
        <taxon>Fungi</taxon>
        <taxon>Dikarya</taxon>
        <taxon>Basidiomycota</taxon>
        <taxon>Agaricomycotina</taxon>
        <taxon>Agaricomycetes</taxon>
        <taxon>Agaricomycetidae</taxon>
        <taxon>Amylocorticiales</taxon>
        <taxon>Amylocorticiaceae</taxon>
        <taxon>Plicatura</taxon>
        <taxon>Plicaturopsis crispa</taxon>
    </lineage>
</organism>
<name>A0A0C9T4C3_PLICR</name>
<feature type="non-terminal residue" evidence="1">
    <location>
        <position position="1"/>
    </location>
</feature>
<keyword evidence="2" id="KW-1185">Reference proteome</keyword>
<sequence length="83" mass="9446">LKNDVVKASRTLVTDCRASGQRRDALKATIRDGNKAEDWSECEQIELDSDSEGTRFLRCVALLRGVETRWSSTFLMIDRVLEL</sequence>
<accession>A0A0C9T4C3</accession>
<dbReference type="EMBL" id="KN832592">
    <property type="protein sequence ID" value="KII82963.1"/>
    <property type="molecule type" value="Genomic_DNA"/>
</dbReference>
<gene>
    <name evidence="1" type="ORF">PLICRDRAFT_65960</name>
</gene>
<proteinExistence type="predicted"/>
<evidence type="ECO:0000313" key="1">
    <source>
        <dbReference type="EMBL" id="KII82963.1"/>
    </source>
</evidence>
<dbReference type="Proteomes" id="UP000053263">
    <property type="component" value="Unassembled WGS sequence"/>
</dbReference>
<feature type="non-terminal residue" evidence="1">
    <location>
        <position position="83"/>
    </location>
</feature>
<evidence type="ECO:0000313" key="2">
    <source>
        <dbReference type="Proteomes" id="UP000053263"/>
    </source>
</evidence>
<protein>
    <submittedName>
        <fullName evidence="1">Uncharacterized protein</fullName>
    </submittedName>
</protein>
<reference evidence="1 2" key="1">
    <citation type="submission" date="2014-06" db="EMBL/GenBank/DDBJ databases">
        <title>Evolutionary Origins and Diversification of the Mycorrhizal Mutualists.</title>
        <authorList>
            <consortium name="DOE Joint Genome Institute"/>
            <consortium name="Mycorrhizal Genomics Consortium"/>
            <person name="Kohler A."/>
            <person name="Kuo A."/>
            <person name="Nagy L.G."/>
            <person name="Floudas D."/>
            <person name="Copeland A."/>
            <person name="Barry K.W."/>
            <person name="Cichocki N."/>
            <person name="Veneault-Fourrey C."/>
            <person name="LaButti K."/>
            <person name="Lindquist E.A."/>
            <person name="Lipzen A."/>
            <person name="Lundell T."/>
            <person name="Morin E."/>
            <person name="Murat C."/>
            <person name="Riley R."/>
            <person name="Ohm R."/>
            <person name="Sun H."/>
            <person name="Tunlid A."/>
            <person name="Henrissat B."/>
            <person name="Grigoriev I.V."/>
            <person name="Hibbett D.S."/>
            <person name="Martin F."/>
        </authorList>
    </citation>
    <scope>NUCLEOTIDE SEQUENCE [LARGE SCALE GENOMIC DNA]</scope>
    <source>
        <strain evidence="1 2">FD-325 SS-3</strain>
    </source>
</reference>
<dbReference type="AlphaFoldDB" id="A0A0C9T4C3"/>
<dbReference type="OrthoDB" id="2790258at2759"/>
<dbReference type="HOGENOM" id="CLU_187301_0_0_1"/>